<proteinExistence type="predicted"/>
<keyword evidence="2" id="KW-1185">Reference proteome</keyword>
<organism evidence="1 2">
    <name type="scientific">Actinoalloteichus fjordicus</name>
    <dbReference type="NCBI Taxonomy" id="1612552"/>
    <lineage>
        <taxon>Bacteria</taxon>
        <taxon>Bacillati</taxon>
        <taxon>Actinomycetota</taxon>
        <taxon>Actinomycetes</taxon>
        <taxon>Pseudonocardiales</taxon>
        <taxon>Pseudonocardiaceae</taxon>
        <taxon>Actinoalloteichus</taxon>
    </lineage>
</organism>
<protein>
    <submittedName>
        <fullName evidence="1">UbiE/COQ5 methyltransferase family</fullName>
    </submittedName>
</protein>
<reference evidence="2" key="1">
    <citation type="submission" date="2016-06" db="EMBL/GenBank/DDBJ databases">
        <title>Complete genome sequence of Actinoalloteichus fjordicus DSM 46855 (=ADI127-17), type strain of the new species Actinoalloteichus fjordicus.</title>
        <authorList>
            <person name="Ruckert C."/>
            <person name="Nouioui I."/>
            <person name="Willmese J."/>
            <person name="van Wezel G."/>
            <person name="Klenk H.-P."/>
            <person name="Kalinowski J."/>
            <person name="Zotchev S.B."/>
        </authorList>
    </citation>
    <scope>NUCLEOTIDE SEQUENCE [LARGE SCALE GENOMIC DNA]</scope>
    <source>
        <strain evidence="2">ADI127-7</strain>
    </source>
</reference>
<dbReference type="SUPFAM" id="SSF53335">
    <property type="entry name" value="S-adenosyl-L-methionine-dependent methyltransferases"/>
    <property type="match status" value="1"/>
</dbReference>
<name>A0AAC9PTU1_9PSEU</name>
<dbReference type="EMBL" id="CP016076">
    <property type="protein sequence ID" value="APU16251.1"/>
    <property type="molecule type" value="Genomic_DNA"/>
</dbReference>
<dbReference type="PROSITE" id="PS51608">
    <property type="entry name" value="SAM_MT_UBIE"/>
    <property type="match status" value="1"/>
</dbReference>
<gene>
    <name evidence="1" type="ORF">UA74_21130</name>
</gene>
<dbReference type="InterPro" id="IPR004033">
    <property type="entry name" value="UbiE/COQ5_MeTrFase"/>
</dbReference>
<evidence type="ECO:0000313" key="1">
    <source>
        <dbReference type="EMBL" id="APU16251.1"/>
    </source>
</evidence>
<dbReference type="Gene3D" id="3.40.50.150">
    <property type="entry name" value="Vaccinia Virus protein VP39"/>
    <property type="match status" value="1"/>
</dbReference>
<accession>A0AAC9PTU1</accession>
<keyword evidence="1" id="KW-0808">Transferase</keyword>
<keyword evidence="1" id="KW-0489">Methyltransferase</keyword>
<dbReference type="InterPro" id="IPR029063">
    <property type="entry name" value="SAM-dependent_MTases_sf"/>
</dbReference>
<dbReference type="GO" id="GO:0008168">
    <property type="term" value="F:methyltransferase activity"/>
    <property type="evidence" value="ECO:0007669"/>
    <property type="project" value="UniProtKB-KW"/>
</dbReference>
<dbReference type="Proteomes" id="UP000185511">
    <property type="component" value="Chromosome"/>
</dbReference>
<dbReference type="CDD" id="cd02440">
    <property type="entry name" value="AdoMet_MTases"/>
    <property type="match status" value="1"/>
</dbReference>
<sequence>MSNMSMGEVFSAGHVEFSRWSPLLWEPLGEQLVRVSAPQPGEHVLDACAGAGASAIPAARAVGEHGSIDAVDLAERLLAEGRARAAELGLSNIRFTTADVTAWPAPDGGYDVVQCAYGIFFLPDMDRDVTRLVGLLRPGGRIVVSTWDEGAISPLPEVAMAAVRRERDLSAPVTSPGNPAGRVNSPAKLRDWLTGLGLRDVAVEQVPFRTALTPDLAWAMAAGSALRGVFTGLDEAALARVKADYLAELARREQHTLCGDSLIGVGVRG</sequence>
<dbReference type="KEGG" id="acad:UA74_21130"/>
<dbReference type="AlphaFoldDB" id="A0AAC9PTU1"/>
<dbReference type="Pfam" id="PF01209">
    <property type="entry name" value="Ubie_methyltran"/>
    <property type="match status" value="1"/>
</dbReference>
<dbReference type="GO" id="GO:0032259">
    <property type="term" value="P:methylation"/>
    <property type="evidence" value="ECO:0007669"/>
    <property type="project" value="UniProtKB-KW"/>
</dbReference>
<evidence type="ECO:0000313" key="2">
    <source>
        <dbReference type="Proteomes" id="UP000185511"/>
    </source>
</evidence>
<dbReference type="PANTHER" id="PTHR43591:SF99">
    <property type="entry name" value="OS06G0646000 PROTEIN"/>
    <property type="match status" value="1"/>
</dbReference>
<dbReference type="PANTHER" id="PTHR43591">
    <property type="entry name" value="METHYLTRANSFERASE"/>
    <property type="match status" value="1"/>
</dbReference>